<keyword evidence="3" id="KW-1185">Reference proteome</keyword>
<evidence type="ECO:0000313" key="2">
    <source>
        <dbReference type="EMBL" id="KAJ4429712.1"/>
    </source>
</evidence>
<dbReference type="EMBL" id="JAJSOF020000033">
    <property type="protein sequence ID" value="KAJ4429712.1"/>
    <property type="molecule type" value="Genomic_DNA"/>
</dbReference>
<protein>
    <submittedName>
        <fullName evidence="2">Uncharacterized protein</fullName>
    </submittedName>
</protein>
<dbReference type="Proteomes" id="UP001148838">
    <property type="component" value="Unassembled WGS sequence"/>
</dbReference>
<accession>A0ABQ8S7P5</accession>
<evidence type="ECO:0000313" key="3">
    <source>
        <dbReference type="Proteomes" id="UP001148838"/>
    </source>
</evidence>
<proteinExistence type="predicted"/>
<evidence type="ECO:0000256" key="1">
    <source>
        <dbReference type="SAM" id="MobiDB-lite"/>
    </source>
</evidence>
<feature type="compositionally biased region" description="Low complexity" evidence="1">
    <location>
        <begin position="29"/>
        <end position="42"/>
    </location>
</feature>
<comment type="caution">
    <text evidence="2">The sequence shown here is derived from an EMBL/GenBank/DDBJ whole genome shotgun (WGS) entry which is preliminary data.</text>
</comment>
<organism evidence="2 3">
    <name type="scientific">Periplaneta americana</name>
    <name type="common">American cockroach</name>
    <name type="synonym">Blatta americana</name>
    <dbReference type="NCBI Taxonomy" id="6978"/>
    <lineage>
        <taxon>Eukaryota</taxon>
        <taxon>Metazoa</taxon>
        <taxon>Ecdysozoa</taxon>
        <taxon>Arthropoda</taxon>
        <taxon>Hexapoda</taxon>
        <taxon>Insecta</taxon>
        <taxon>Pterygota</taxon>
        <taxon>Neoptera</taxon>
        <taxon>Polyneoptera</taxon>
        <taxon>Dictyoptera</taxon>
        <taxon>Blattodea</taxon>
        <taxon>Blattoidea</taxon>
        <taxon>Blattidae</taxon>
        <taxon>Blattinae</taxon>
        <taxon>Periplaneta</taxon>
    </lineage>
</organism>
<feature type="region of interest" description="Disordered" evidence="1">
    <location>
        <begin position="25"/>
        <end position="66"/>
    </location>
</feature>
<name>A0ABQ8S7P5_PERAM</name>
<gene>
    <name evidence="2" type="ORF">ANN_21916</name>
</gene>
<sequence>MAGLCEGGNEPPGSLKAMAKVLRGYKSNSTRSHSSTYVTSSSDEGNVMQPRLNSADRPAGHRFESE</sequence>
<reference evidence="2 3" key="1">
    <citation type="journal article" date="2022" name="Allergy">
        <title>Genome assembly and annotation of Periplaneta americana reveal a comprehensive cockroach allergen profile.</title>
        <authorList>
            <person name="Wang L."/>
            <person name="Xiong Q."/>
            <person name="Saelim N."/>
            <person name="Wang L."/>
            <person name="Nong W."/>
            <person name="Wan A.T."/>
            <person name="Shi M."/>
            <person name="Liu X."/>
            <person name="Cao Q."/>
            <person name="Hui J.H.L."/>
            <person name="Sookrung N."/>
            <person name="Leung T.F."/>
            <person name="Tungtrongchitr A."/>
            <person name="Tsui S.K.W."/>
        </authorList>
    </citation>
    <scope>NUCLEOTIDE SEQUENCE [LARGE SCALE GENOMIC DNA]</scope>
    <source>
        <strain evidence="2">PWHHKU_190912</strain>
    </source>
</reference>